<organism evidence="3 4">
    <name type="scientific">Reticulomyxa filosa</name>
    <dbReference type="NCBI Taxonomy" id="46433"/>
    <lineage>
        <taxon>Eukaryota</taxon>
        <taxon>Sar</taxon>
        <taxon>Rhizaria</taxon>
        <taxon>Retaria</taxon>
        <taxon>Foraminifera</taxon>
        <taxon>Monothalamids</taxon>
        <taxon>Reticulomyxidae</taxon>
        <taxon>Reticulomyxa</taxon>
    </lineage>
</organism>
<sequence length="165" mass="18670">MWFVLRYFGFRNVRVLNGGWKAWLTSGLPIDEQEIVLKPGATLDLKPKRSYLLTKSTQMIFDVEHKASNYIDARAPAAYKNYHIDGAINIPSDEIMDDAMFESVHDIRNRFIAAGIDMEVDRLICYSDRGLSGAVDLFGLMIAGAEKVSLYDAGVNNWRQNFETA</sequence>
<keyword evidence="4" id="KW-1185">Reference proteome</keyword>
<dbReference type="InterPro" id="IPR036873">
    <property type="entry name" value="Rhodanese-like_dom_sf"/>
</dbReference>
<dbReference type="Proteomes" id="UP000023152">
    <property type="component" value="Unassembled WGS sequence"/>
</dbReference>
<accession>X6P2P1</accession>
<dbReference type="InterPro" id="IPR001763">
    <property type="entry name" value="Rhodanese-like_dom"/>
</dbReference>
<dbReference type="SUPFAM" id="SSF52821">
    <property type="entry name" value="Rhodanese/Cell cycle control phosphatase"/>
    <property type="match status" value="2"/>
</dbReference>
<dbReference type="PANTHER" id="PTHR43855:SF1">
    <property type="entry name" value="THIOSULFATE SULFURTRANSFERASE"/>
    <property type="match status" value="1"/>
</dbReference>
<protein>
    <submittedName>
        <fullName evidence="3">Rhodanese domain-containing protein</fullName>
    </submittedName>
</protein>
<feature type="domain" description="Rhodanese" evidence="2">
    <location>
        <begin position="64"/>
        <end position="163"/>
    </location>
</feature>
<evidence type="ECO:0000256" key="1">
    <source>
        <dbReference type="ARBA" id="ARBA00022737"/>
    </source>
</evidence>
<proteinExistence type="predicted"/>
<dbReference type="InterPro" id="IPR051126">
    <property type="entry name" value="Thiosulfate_sulfurtransferase"/>
</dbReference>
<dbReference type="EMBL" id="ASPP01003888">
    <property type="protein sequence ID" value="ETO32830.1"/>
    <property type="molecule type" value="Genomic_DNA"/>
</dbReference>
<dbReference type="PROSITE" id="PS50206">
    <property type="entry name" value="RHODANESE_3"/>
    <property type="match status" value="2"/>
</dbReference>
<dbReference type="Gene3D" id="3.40.250.10">
    <property type="entry name" value="Rhodanese-like domain"/>
    <property type="match status" value="2"/>
</dbReference>
<keyword evidence="1" id="KW-0677">Repeat</keyword>
<dbReference type="AlphaFoldDB" id="X6P2P1"/>
<dbReference type="OrthoDB" id="270167at2759"/>
<feature type="domain" description="Rhodanese" evidence="2">
    <location>
        <begin position="1"/>
        <end position="32"/>
    </location>
</feature>
<evidence type="ECO:0000259" key="2">
    <source>
        <dbReference type="PROSITE" id="PS50206"/>
    </source>
</evidence>
<reference evidence="3 4" key="1">
    <citation type="journal article" date="2013" name="Curr. Biol.">
        <title>The Genome of the Foraminiferan Reticulomyxa filosa.</title>
        <authorList>
            <person name="Glockner G."/>
            <person name="Hulsmann N."/>
            <person name="Schleicher M."/>
            <person name="Noegel A.A."/>
            <person name="Eichinger L."/>
            <person name="Gallinger C."/>
            <person name="Pawlowski J."/>
            <person name="Sierra R."/>
            <person name="Euteneuer U."/>
            <person name="Pillet L."/>
            <person name="Moustafa A."/>
            <person name="Platzer M."/>
            <person name="Groth M."/>
            <person name="Szafranski K."/>
            <person name="Schliwa M."/>
        </authorList>
    </citation>
    <scope>NUCLEOTIDE SEQUENCE [LARGE SCALE GENOMIC DNA]</scope>
</reference>
<dbReference type="PANTHER" id="PTHR43855">
    <property type="entry name" value="THIOSULFATE SULFURTRANSFERASE"/>
    <property type="match status" value="1"/>
</dbReference>
<comment type="caution">
    <text evidence="3">The sequence shown here is derived from an EMBL/GenBank/DDBJ whole genome shotgun (WGS) entry which is preliminary data.</text>
</comment>
<evidence type="ECO:0000313" key="3">
    <source>
        <dbReference type="EMBL" id="ETO32830.1"/>
    </source>
</evidence>
<gene>
    <name evidence="3" type="ORF">RFI_04286</name>
</gene>
<name>X6P2P1_RETFI</name>
<dbReference type="Pfam" id="PF00581">
    <property type="entry name" value="Rhodanese"/>
    <property type="match status" value="1"/>
</dbReference>
<evidence type="ECO:0000313" key="4">
    <source>
        <dbReference type="Proteomes" id="UP000023152"/>
    </source>
</evidence>